<comment type="caution">
    <text evidence="2">The sequence shown here is derived from an EMBL/GenBank/DDBJ whole genome shotgun (WGS) entry which is preliminary data.</text>
</comment>
<keyword evidence="1" id="KW-1133">Transmembrane helix</keyword>
<dbReference type="EMBL" id="QKYT01000445">
    <property type="protein sequence ID" value="RIA85128.1"/>
    <property type="molecule type" value="Genomic_DNA"/>
</dbReference>
<feature type="transmembrane region" description="Helical" evidence="1">
    <location>
        <begin position="80"/>
        <end position="105"/>
    </location>
</feature>
<evidence type="ECO:0000313" key="3">
    <source>
        <dbReference type="Proteomes" id="UP000265703"/>
    </source>
</evidence>
<gene>
    <name evidence="2" type="ORF">C1645_831241</name>
</gene>
<organism evidence="2 3">
    <name type="scientific">Glomus cerebriforme</name>
    <dbReference type="NCBI Taxonomy" id="658196"/>
    <lineage>
        <taxon>Eukaryota</taxon>
        <taxon>Fungi</taxon>
        <taxon>Fungi incertae sedis</taxon>
        <taxon>Mucoromycota</taxon>
        <taxon>Glomeromycotina</taxon>
        <taxon>Glomeromycetes</taxon>
        <taxon>Glomerales</taxon>
        <taxon>Glomeraceae</taxon>
        <taxon>Glomus</taxon>
    </lineage>
</organism>
<proteinExistence type="predicted"/>
<sequence length="118" mass="13479">MVAFAHTMFALLQNPNIINKKNSTFSGNATNNNETLDIEIKSNTNYKDNNDNPFSGFLTSVEAAYFWTSGNWVQRDIFDFWAIDIFSILASVLFVTILQNMFIAFMGSKERKTSFIKI</sequence>
<reference evidence="2 3" key="1">
    <citation type="submission" date="2018-06" db="EMBL/GenBank/DDBJ databases">
        <title>Comparative genomics reveals the genomic features of Rhizophagus irregularis, R. cerebriforme, R. diaphanum and Gigaspora rosea, and their symbiotic lifestyle signature.</title>
        <authorList>
            <person name="Morin E."/>
            <person name="San Clemente H."/>
            <person name="Chen E.C.H."/>
            <person name="De La Providencia I."/>
            <person name="Hainaut M."/>
            <person name="Kuo A."/>
            <person name="Kohler A."/>
            <person name="Murat C."/>
            <person name="Tang N."/>
            <person name="Roy S."/>
            <person name="Loubradou J."/>
            <person name="Henrissat B."/>
            <person name="Grigoriev I.V."/>
            <person name="Corradi N."/>
            <person name="Roux C."/>
            <person name="Martin F.M."/>
        </authorList>
    </citation>
    <scope>NUCLEOTIDE SEQUENCE [LARGE SCALE GENOMIC DNA]</scope>
    <source>
        <strain evidence="2 3">DAOM 227022</strain>
    </source>
</reference>
<dbReference type="Proteomes" id="UP000265703">
    <property type="component" value="Unassembled WGS sequence"/>
</dbReference>
<accession>A0A397SGH9</accession>
<evidence type="ECO:0000256" key="1">
    <source>
        <dbReference type="SAM" id="Phobius"/>
    </source>
</evidence>
<evidence type="ECO:0000313" key="2">
    <source>
        <dbReference type="EMBL" id="RIA85128.1"/>
    </source>
</evidence>
<dbReference type="OrthoDB" id="2442407at2759"/>
<keyword evidence="1" id="KW-0812">Transmembrane</keyword>
<dbReference type="STRING" id="658196.A0A397SGH9"/>
<dbReference type="AlphaFoldDB" id="A0A397SGH9"/>
<name>A0A397SGH9_9GLOM</name>
<evidence type="ECO:0008006" key="4">
    <source>
        <dbReference type="Google" id="ProtNLM"/>
    </source>
</evidence>
<keyword evidence="3" id="KW-1185">Reference proteome</keyword>
<protein>
    <recommendedName>
        <fullName evidence="4">Ion transport domain-containing protein</fullName>
    </recommendedName>
</protein>
<keyword evidence="1" id="KW-0472">Membrane</keyword>